<organism evidence="4 5">
    <name type="scientific">Nitzschia inconspicua</name>
    <dbReference type="NCBI Taxonomy" id="303405"/>
    <lineage>
        <taxon>Eukaryota</taxon>
        <taxon>Sar</taxon>
        <taxon>Stramenopiles</taxon>
        <taxon>Ochrophyta</taxon>
        <taxon>Bacillariophyta</taxon>
        <taxon>Bacillariophyceae</taxon>
        <taxon>Bacillariophycidae</taxon>
        <taxon>Bacillariales</taxon>
        <taxon>Bacillariaceae</taxon>
        <taxon>Nitzschia</taxon>
    </lineage>
</organism>
<feature type="domain" description="Serine aminopeptidase S33" evidence="3">
    <location>
        <begin position="217"/>
        <end position="325"/>
    </location>
</feature>
<proteinExistence type="predicted"/>
<reference evidence="4" key="1">
    <citation type="journal article" date="2021" name="Sci. Rep.">
        <title>Diploid genomic architecture of Nitzschia inconspicua, an elite biomass production diatom.</title>
        <authorList>
            <person name="Oliver A."/>
            <person name="Podell S."/>
            <person name="Pinowska A."/>
            <person name="Traller J.C."/>
            <person name="Smith S.R."/>
            <person name="McClure R."/>
            <person name="Beliaev A."/>
            <person name="Bohutskyi P."/>
            <person name="Hill E.A."/>
            <person name="Rabines A."/>
            <person name="Zheng H."/>
            <person name="Allen L.Z."/>
            <person name="Kuo A."/>
            <person name="Grigoriev I.V."/>
            <person name="Allen A.E."/>
            <person name="Hazlebeck D."/>
            <person name="Allen E.E."/>
        </authorList>
    </citation>
    <scope>NUCLEOTIDE SEQUENCE</scope>
    <source>
        <strain evidence="4">Hildebrandi</strain>
    </source>
</reference>
<keyword evidence="5" id="KW-1185">Reference proteome</keyword>
<feature type="chain" id="PRO_5039930439" evidence="2">
    <location>
        <begin position="23"/>
        <end position="618"/>
    </location>
</feature>
<dbReference type="EMBL" id="JAGRRH010000006">
    <property type="protein sequence ID" value="KAG7368556.1"/>
    <property type="molecule type" value="Genomic_DNA"/>
</dbReference>
<name>A0A9K3LWV3_9STRA</name>
<feature type="compositionally biased region" description="Basic and acidic residues" evidence="1">
    <location>
        <begin position="75"/>
        <end position="95"/>
    </location>
</feature>
<evidence type="ECO:0000313" key="4">
    <source>
        <dbReference type="EMBL" id="KAG7368556.1"/>
    </source>
</evidence>
<evidence type="ECO:0000313" key="5">
    <source>
        <dbReference type="Proteomes" id="UP000693970"/>
    </source>
</evidence>
<dbReference type="GO" id="GO:0004177">
    <property type="term" value="F:aminopeptidase activity"/>
    <property type="evidence" value="ECO:0007669"/>
    <property type="project" value="UniProtKB-KW"/>
</dbReference>
<protein>
    <submittedName>
        <fullName evidence="4">Serine aminopeptidase, S33</fullName>
    </submittedName>
</protein>
<evidence type="ECO:0000256" key="1">
    <source>
        <dbReference type="SAM" id="MobiDB-lite"/>
    </source>
</evidence>
<dbReference type="InterPro" id="IPR022742">
    <property type="entry name" value="Hydrolase_4"/>
</dbReference>
<reference evidence="4" key="2">
    <citation type="submission" date="2021-04" db="EMBL/GenBank/DDBJ databases">
        <authorList>
            <person name="Podell S."/>
        </authorList>
    </citation>
    <scope>NUCLEOTIDE SEQUENCE</scope>
    <source>
        <strain evidence="4">Hildebrandi</strain>
    </source>
</reference>
<feature type="signal peptide" evidence="2">
    <location>
        <begin position="1"/>
        <end position="22"/>
    </location>
</feature>
<evidence type="ECO:0000259" key="3">
    <source>
        <dbReference type="Pfam" id="PF12146"/>
    </source>
</evidence>
<comment type="caution">
    <text evidence="4">The sequence shown here is derived from an EMBL/GenBank/DDBJ whole genome shotgun (WGS) entry which is preliminary data.</text>
</comment>
<evidence type="ECO:0000256" key="2">
    <source>
        <dbReference type="SAM" id="SignalP"/>
    </source>
</evidence>
<gene>
    <name evidence="4" type="ORF">IV203_031299</name>
</gene>
<feature type="region of interest" description="Disordered" evidence="1">
    <location>
        <begin position="122"/>
        <end position="141"/>
    </location>
</feature>
<dbReference type="Proteomes" id="UP000693970">
    <property type="component" value="Unassembled WGS sequence"/>
</dbReference>
<accession>A0A9K3LWV3</accession>
<keyword evidence="4" id="KW-0031">Aminopeptidase</keyword>
<dbReference type="Pfam" id="PF12146">
    <property type="entry name" value="Hydrolase_4"/>
    <property type="match status" value="1"/>
</dbReference>
<dbReference type="OrthoDB" id="446723at2759"/>
<keyword evidence="4" id="KW-0645">Protease</keyword>
<keyword evidence="4" id="KW-0378">Hydrolase</keyword>
<feature type="region of interest" description="Disordered" evidence="1">
    <location>
        <begin position="41"/>
        <end position="115"/>
    </location>
</feature>
<dbReference type="PANTHER" id="PTHR12277:SF81">
    <property type="entry name" value="PROTEIN ABHD13"/>
    <property type="match status" value="1"/>
</dbReference>
<feature type="compositionally biased region" description="Acidic residues" evidence="1">
    <location>
        <begin position="45"/>
        <end position="60"/>
    </location>
</feature>
<dbReference type="PANTHER" id="PTHR12277">
    <property type="entry name" value="ALPHA/BETA HYDROLASE DOMAIN-CONTAINING PROTEIN"/>
    <property type="match status" value="1"/>
</dbReference>
<dbReference type="AlphaFoldDB" id="A0A9K3LWV3"/>
<sequence length="618" mass="69570">MCCCCPPAITALFCLWVQSGFSKGTVAGALTFFPPDPPLYNFERVDEDGNTLSENDDREEDANARKNDPKKKKSRNENDDLELKGEVEEKDRSTEQENSPPTSLDDDPQRRDDDGVEITDGAYQAKEGQTKEKVKSPAQQLTERAQELRLRAKKRNARDANDAKNNVKYRLILDPRLAPPRITGGRVEAVKIPTKKGSYCAAIVYRVPEASQTDKTRTIIYSHGNATDIGAMFPLQAILAHSLECNVVSYDYSGYGESGGVAMEANTYTDIMGVYSWTLENVCGGDESRIVLYGQSVGSGPCCYLGRREEGLGGMVLHSPFMSGMRVLTPSRALACLDIYPNIDRIRKAKCPVMVIHGRLDEEVDISHGVTMHQAVPGKYKREPWWVPDRGHNDITEGPGKLADAFDGFPKAAFLTRGVYCSTIPVASTASNIIFQQYPPIKHESLSQHNRWEDHLRRLRGRYCRNNHLQQEQQTIWIPECQVFAVVVPPYIPHSYRGNGNIKLNHSWAQTTIHGFLRMLRSTPFCLYYIPYRVIPSLSMAFTTSPDDEDIGMHKFTLVPTNSNDPYKIGVEGDRMPYPFITHFREPLHGVTWILTLMSRTILLGRRSIHRHSPEISD</sequence>
<keyword evidence="2" id="KW-0732">Signal</keyword>